<evidence type="ECO:0000256" key="1">
    <source>
        <dbReference type="ARBA" id="ARBA00006484"/>
    </source>
</evidence>
<dbReference type="InterPro" id="IPR020904">
    <property type="entry name" value="Sc_DH/Rdtase_CS"/>
</dbReference>
<dbReference type="PRINTS" id="PR00080">
    <property type="entry name" value="SDRFAMILY"/>
</dbReference>
<dbReference type="RefSeq" id="XP_007749395.1">
    <property type="nucleotide sequence ID" value="XM_007751205.1"/>
</dbReference>
<dbReference type="EMBL" id="AMGX01000020">
    <property type="protein sequence ID" value="EXJ66477.1"/>
    <property type="molecule type" value="Genomic_DNA"/>
</dbReference>
<dbReference type="HOGENOM" id="CLU_010194_1_2_1"/>
<dbReference type="PANTHER" id="PTHR48107:SF7">
    <property type="entry name" value="RE15974P"/>
    <property type="match status" value="1"/>
</dbReference>
<dbReference type="GO" id="GO:0016614">
    <property type="term" value="F:oxidoreductase activity, acting on CH-OH group of donors"/>
    <property type="evidence" value="ECO:0007669"/>
    <property type="project" value="UniProtKB-ARBA"/>
</dbReference>
<evidence type="ECO:0000313" key="4">
    <source>
        <dbReference type="EMBL" id="EXJ66477.1"/>
    </source>
</evidence>
<dbReference type="Proteomes" id="UP000019471">
    <property type="component" value="Unassembled WGS sequence"/>
</dbReference>
<evidence type="ECO:0000313" key="5">
    <source>
        <dbReference type="Proteomes" id="UP000019471"/>
    </source>
</evidence>
<reference evidence="4 5" key="1">
    <citation type="submission" date="2013-03" db="EMBL/GenBank/DDBJ databases">
        <title>The Genome Sequence of Cladophialophora psammophila CBS 110553.</title>
        <authorList>
            <consortium name="The Broad Institute Genomics Platform"/>
            <person name="Cuomo C."/>
            <person name="de Hoog S."/>
            <person name="Gorbushina A."/>
            <person name="Walker B."/>
            <person name="Young S.K."/>
            <person name="Zeng Q."/>
            <person name="Gargeya S."/>
            <person name="Fitzgerald M."/>
            <person name="Haas B."/>
            <person name="Abouelleil A."/>
            <person name="Allen A.W."/>
            <person name="Alvarado L."/>
            <person name="Arachchi H.M."/>
            <person name="Berlin A.M."/>
            <person name="Chapman S.B."/>
            <person name="Gainer-Dewar J."/>
            <person name="Goldberg J."/>
            <person name="Griggs A."/>
            <person name="Gujja S."/>
            <person name="Hansen M."/>
            <person name="Howarth C."/>
            <person name="Imamovic A."/>
            <person name="Ireland A."/>
            <person name="Larimer J."/>
            <person name="McCowan C."/>
            <person name="Murphy C."/>
            <person name="Pearson M."/>
            <person name="Poon T.W."/>
            <person name="Priest M."/>
            <person name="Roberts A."/>
            <person name="Saif S."/>
            <person name="Shea T."/>
            <person name="Sisk P."/>
            <person name="Sykes S."/>
            <person name="Wortman J."/>
            <person name="Nusbaum C."/>
            <person name="Birren B."/>
        </authorList>
    </citation>
    <scope>NUCLEOTIDE SEQUENCE [LARGE SCALE GENOMIC DNA]</scope>
    <source>
        <strain evidence="4 5">CBS 110553</strain>
    </source>
</reference>
<dbReference type="STRING" id="1182543.W9WED2"/>
<sequence>MMAGTPPTMHGRTAIISGSSTGIGAATARELSSRGANIVLNYPFPGNEAECNEVGAQLKTPWIAVCADLSTVDGPQTLVDAAVARFGHIDILVNNAGTVTRGATWEVDAVKWDQAMALNVRGVFLLTKAVLPRLTPYKPSSPPAFAGVKGGSRIICIGSGAGRQPQDDLLAYSAGKGAIHSLINHWAKELPPKYGCTVNGVAPGPVKTDNLRREYGDRWDEACASYASVTPCEGAMAEEDDIAWTVAYLAEDRSKWVNGEYINVNGGLIIA</sequence>
<comment type="similarity">
    <text evidence="1">Belongs to the short-chain dehydrogenases/reductases (SDR) family.</text>
</comment>
<dbReference type="InterPro" id="IPR036291">
    <property type="entry name" value="NAD(P)-bd_dom_sf"/>
</dbReference>
<evidence type="ECO:0000256" key="3">
    <source>
        <dbReference type="ARBA" id="ARBA00023002"/>
    </source>
</evidence>
<dbReference type="GeneID" id="19195322"/>
<dbReference type="OrthoDB" id="47007at2759"/>
<keyword evidence="3" id="KW-0560">Oxidoreductase</keyword>
<dbReference type="PROSITE" id="PS00061">
    <property type="entry name" value="ADH_SHORT"/>
    <property type="match status" value="1"/>
</dbReference>
<dbReference type="PRINTS" id="PR00081">
    <property type="entry name" value="GDHRDH"/>
</dbReference>
<evidence type="ECO:0008006" key="6">
    <source>
        <dbReference type="Google" id="ProtNLM"/>
    </source>
</evidence>
<dbReference type="Gene3D" id="3.40.50.720">
    <property type="entry name" value="NAD(P)-binding Rossmann-like Domain"/>
    <property type="match status" value="1"/>
</dbReference>
<name>W9WED2_9EURO</name>
<dbReference type="PANTHER" id="PTHR48107">
    <property type="entry name" value="NADPH-DEPENDENT ALDEHYDE REDUCTASE-LIKE PROTEIN, CHLOROPLASTIC-RELATED"/>
    <property type="match status" value="1"/>
</dbReference>
<accession>W9WED2</accession>
<dbReference type="InterPro" id="IPR002347">
    <property type="entry name" value="SDR_fam"/>
</dbReference>
<dbReference type="AlphaFoldDB" id="W9WED2"/>
<dbReference type="SUPFAM" id="SSF51735">
    <property type="entry name" value="NAD(P)-binding Rossmann-fold domains"/>
    <property type="match status" value="1"/>
</dbReference>
<organism evidence="4 5">
    <name type="scientific">Cladophialophora psammophila CBS 110553</name>
    <dbReference type="NCBI Taxonomy" id="1182543"/>
    <lineage>
        <taxon>Eukaryota</taxon>
        <taxon>Fungi</taxon>
        <taxon>Dikarya</taxon>
        <taxon>Ascomycota</taxon>
        <taxon>Pezizomycotina</taxon>
        <taxon>Eurotiomycetes</taxon>
        <taxon>Chaetothyriomycetidae</taxon>
        <taxon>Chaetothyriales</taxon>
        <taxon>Herpotrichiellaceae</taxon>
        <taxon>Cladophialophora</taxon>
    </lineage>
</organism>
<keyword evidence="5" id="KW-1185">Reference proteome</keyword>
<dbReference type="Pfam" id="PF13561">
    <property type="entry name" value="adh_short_C2"/>
    <property type="match status" value="1"/>
</dbReference>
<keyword evidence="2" id="KW-0521">NADP</keyword>
<protein>
    <recommendedName>
        <fullName evidence="6">3-oxoacyl-[acyl-carrier protein] reductase</fullName>
    </recommendedName>
</protein>
<evidence type="ECO:0000256" key="2">
    <source>
        <dbReference type="ARBA" id="ARBA00022857"/>
    </source>
</evidence>
<dbReference type="FunFam" id="3.40.50.720:FF:000084">
    <property type="entry name" value="Short-chain dehydrogenase reductase"/>
    <property type="match status" value="1"/>
</dbReference>
<dbReference type="eggNOG" id="KOG0725">
    <property type="taxonomic scope" value="Eukaryota"/>
</dbReference>
<gene>
    <name evidence="4" type="ORF">A1O5_10629</name>
</gene>
<comment type="caution">
    <text evidence="4">The sequence shown here is derived from an EMBL/GenBank/DDBJ whole genome shotgun (WGS) entry which is preliminary data.</text>
</comment>
<proteinExistence type="inferred from homology"/>